<evidence type="ECO:0000256" key="6">
    <source>
        <dbReference type="SAM" id="Phobius"/>
    </source>
</evidence>
<dbReference type="PANTHER" id="PTHR30250:SF11">
    <property type="entry name" value="O-ANTIGEN TRANSPORTER-RELATED"/>
    <property type="match status" value="1"/>
</dbReference>
<dbReference type="EMBL" id="CP010429">
    <property type="protein sequence ID" value="AKD58339.1"/>
    <property type="molecule type" value="Genomic_DNA"/>
</dbReference>
<feature type="transmembrane region" description="Helical" evidence="6">
    <location>
        <begin position="397"/>
        <end position="419"/>
    </location>
</feature>
<feature type="transmembrane region" description="Helical" evidence="6">
    <location>
        <begin position="21"/>
        <end position="43"/>
    </location>
</feature>
<feature type="transmembrane region" description="Helical" evidence="6">
    <location>
        <begin position="183"/>
        <end position="209"/>
    </location>
</feature>
<feature type="transmembrane region" description="Helical" evidence="6">
    <location>
        <begin position="372"/>
        <end position="391"/>
    </location>
</feature>
<feature type="transmembrane region" description="Helical" evidence="6">
    <location>
        <begin position="128"/>
        <end position="148"/>
    </location>
</feature>
<name>A0A0E4A1C9_9BACT</name>
<dbReference type="HOGENOM" id="CLU_022017_0_2_10"/>
<feature type="transmembrane region" description="Helical" evidence="6">
    <location>
        <begin position="104"/>
        <end position="122"/>
    </location>
</feature>
<organism evidence="7 8">
    <name type="scientific">Spirosoma radiotolerans</name>
    <dbReference type="NCBI Taxonomy" id="1379870"/>
    <lineage>
        <taxon>Bacteria</taxon>
        <taxon>Pseudomonadati</taxon>
        <taxon>Bacteroidota</taxon>
        <taxon>Cytophagia</taxon>
        <taxon>Cytophagales</taxon>
        <taxon>Cytophagaceae</taxon>
        <taxon>Spirosoma</taxon>
    </lineage>
</organism>
<dbReference type="CDD" id="cd13128">
    <property type="entry name" value="MATE_Wzx_like"/>
    <property type="match status" value="1"/>
</dbReference>
<feature type="transmembrane region" description="Helical" evidence="6">
    <location>
        <begin position="273"/>
        <end position="294"/>
    </location>
</feature>
<feature type="transmembrane region" description="Helical" evidence="6">
    <location>
        <begin position="63"/>
        <end position="83"/>
    </location>
</feature>
<evidence type="ECO:0000256" key="4">
    <source>
        <dbReference type="ARBA" id="ARBA00022989"/>
    </source>
</evidence>
<evidence type="ECO:0000256" key="2">
    <source>
        <dbReference type="ARBA" id="ARBA00022475"/>
    </source>
</evidence>
<evidence type="ECO:0000313" key="8">
    <source>
        <dbReference type="Proteomes" id="UP000033054"/>
    </source>
</evidence>
<proteinExistence type="predicted"/>
<comment type="subcellular location">
    <subcellularLocation>
        <location evidence="1">Cell membrane</location>
        <topology evidence="1">Multi-pass membrane protein</topology>
    </subcellularLocation>
</comment>
<dbReference type="Proteomes" id="UP000033054">
    <property type="component" value="Chromosome"/>
</dbReference>
<feature type="transmembrane region" description="Helical" evidence="6">
    <location>
        <begin position="160"/>
        <end position="177"/>
    </location>
</feature>
<evidence type="ECO:0000256" key="1">
    <source>
        <dbReference type="ARBA" id="ARBA00004651"/>
    </source>
</evidence>
<feature type="transmembrane region" description="Helical" evidence="6">
    <location>
        <begin position="306"/>
        <end position="332"/>
    </location>
</feature>
<dbReference type="KEGG" id="srd:SD10_05090"/>
<keyword evidence="8" id="KW-1185">Reference proteome</keyword>
<dbReference type="Pfam" id="PF01943">
    <property type="entry name" value="Polysacc_synt"/>
    <property type="match status" value="1"/>
</dbReference>
<reference evidence="7 8" key="1">
    <citation type="journal article" date="2014" name="Curr. Microbiol.">
        <title>Spirosoma radiotolerans sp. nov., a gamma-radiation-resistant bacterium isolated from gamma ray-irradiated soil.</title>
        <authorList>
            <person name="Lee J.J."/>
            <person name="Srinivasan S."/>
            <person name="Lim S."/>
            <person name="Joe M."/>
            <person name="Im S."/>
            <person name="Bae S.I."/>
            <person name="Park K.R."/>
            <person name="Han J.H."/>
            <person name="Park S.H."/>
            <person name="Joo B.M."/>
            <person name="Park S.J."/>
            <person name="Kim M.K."/>
        </authorList>
    </citation>
    <scope>NUCLEOTIDE SEQUENCE [LARGE SCALE GENOMIC DNA]</scope>
    <source>
        <strain evidence="7 8">DG5A</strain>
    </source>
</reference>
<feature type="transmembrane region" description="Helical" evidence="6">
    <location>
        <begin position="338"/>
        <end position="360"/>
    </location>
</feature>
<sequence>MDSTSSKPKALSKPVLKRFAINVASLFSVHVANMLLPLLTVPYVVRIIGPERLGLLNFSQAYVAYFTLLINYGFDMAAVRTIAANRTDKALVNRAFSEVIAGKALLWVLSTLIFMGITWFTPEFRSHIVLHTCTYITCIGIVLFPVWLYQAMEDLGRVAVFNLVVKALFTLAVFLLIRKPEDYFYQNLSVSVAQVLVSIIAITVAIRRFKLTFTWPTISQLVNRFREDSTLFFSSVMITLYAGSTVFLLGLLSNAYDVGIFSAGTRLESISRSFVTMGLNQAFFPIVASAFGASRENGLHVVRITFFPLMTCMVLVSLGLWLVAPVFITLFYGATFQGAIPVLRIVSLLPIMIGISNLLGMHTMLNLRMDKAFFRITALGSVVGLVVNAVLIQKMGYVGAAYAWVSAEAFIALSMYLYLRNQGIQVIQLAYFREAVQFTQARLATLFKRTN</sequence>
<dbReference type="InterPro" id="IPR002797">
    <property type="entry name" value="Polysacc_synth"/>
</dbReference>
<evidence type="ECO:0000256" key="3">
    <source>
        <dbReference type="ARBA" id="ARBA00022692"/>
    </source>
</evidence>
<keyword evidence="3 6" id="KW-0812">Transmembrane</keyword>
<evidence type="ECO:0000313" key="7">
    <source>
        <dbReference type="EMBL" id="AKD58339.1"/>
    </source>
</evidence>
<dbReference type="AlphaFoldDB" id="A0A0E4A1C9"/>
<accession>A0A0E4A1C9</accession>
<dbReference type="PATRIC" id="fig|1379870.5.peg.1107"/>
<keyword evidence="4 6" id="KW-1133">Transmembrane helix</keyword>
<gene>
    <name evidence="7" type="ORF">SD10_05090</name>
</gene>
<evidence type="ECO:0000256" key="5">
    <source>
        <dbReference type="ARBA" id="ARBA00023136"/>
    </source>
</evidence>
<dbReference type="InterPro" id="IPR050833">
    <property type="entry name" value="Poly_Biosynth_Transport"/>
</dbReference>
<dbReference type="STRING" id="1379870.SD10_05090"/>
<keyword evidence="2" id="KW-1003">Cell membrane</keyword>
<feature type="transmembrane region" description="Helical" evidence="6">
    <location>
        <begin position="230"/>
        <end position="253"/>
    </location>
</feature>
<keyword evidence="5 6" id="KW-0472">Membrane</keyword>
<protein>
    <submittedName>
        <fullName evidence="7">Polysaccharide biosynthesis protein</fullName>
    </submittedName>
</protein>
<dbReference type="GO" id="GO:0005886">
    <property type="term" value="C:plasma membrane"/>
    <property type="evidence" value="ECO:0007669"/>
    <property type="project" value="UniProtKB-SubCell"/>
</dbReference>
<dbReference type="PANTHER" id="PTHR30250">
    <property type="entry name" value="PST FAMILY PREDICTED COLANIC ACID TRANSPORTER"/>
    <property type="match status" value="1"/>
</dbReference>